<evidence type="ECO:0000256" key="6">
    <source>
        <dbReference type="SAM" id="Phobius"/>
    </source>
</evidence>
<feature type="transmembrane region" description="Helical" evidence="6">
    <location>
        <begin position="115"/>
        <end position="134"/>
    </location>
</feature>
<dbReference type="PANTHER" id="PTHR11662:SF399">
    <property type="entry name" value="FI19708P1-RELATED"/>
    <property type="match status" value="1"/>
</dbReference>
<feature type="transmembrane region" description="Helical" evidence="6">
    <location>
        <begin position="257"/>
        <end position="279"/>
    </location>
</feature>
<keyword evidence="4 6" id="KW-1133">Transmembrane helix</keyword>
<evidence type="ECO:0000256" key="1">
    <source>
        <dbReference type="ARBA" id="ARBA00004651"/>
    </source>
</evidence>
<organism evidence="8 9">
    <name type="scientific">Thioclava kandeliae</name>
    <dbReference type="NCBI Taxonomy" id="3070818"/>
    <lineage>
        <taxon>Bacteria</taxon>
        <taxon>Pseudomonadati</taxon>
        <taxon>Pseudomonadota</taxon>
        <taxon>Alphaproteobacteria</taxon>
        <taxon>Rhodobacterales</taxon>
        <taxon>Paracoccaceae</taxon>
        <taxon>Thioclava</taxon>
    </lineage>
</organism>
<feature type="transmembrane region" description="Helical" evidence="6">
    <location>
        <begin position="186"/>
        <end position="203"/>
    </location>
</feature>
<feature type="transmembrane region" description="Helical" evidence="6">
    <location>
        <begin position="155"/>
        <end position="174"/>
    </location>
</feature>
<keyword evidence="3 6" id="KW-0812">Transmembrane</keyword>
<dbReference type="Pfam" id="PF07690">
    <property type="entry name" value="MFS_1"/>
    <property type="match status" value="2"/>
</dbReference>
<evidence type="ECO:0000256" key="4">
    <source>
        <dbReference type="ARBA" id="ARBA00022989"/>
    </source>
</evidence>
<reference evidence="8 9" key="2">
    <citation type="submission" date="2024-06" db="EMBL/GenBank/DDBJ databases">
        <title>Thioclava kandeliae sp. nov. from a rhizosphere soil sample of Kandelia candel in a mangrove.</title>
        <authorList>
            <person name="Mu T."/>
        </authorList>
    </citation>
    <scope>NUCLEOTIDE SEQUENCE [LARGE SCALE GENOMIC DNA]</scope>
    <source>
        <strain evidence="8 9">CPCC 100088</strain>
    </source>
</reference>
<feature type="transmembrane region" description="Helical" evidence="6">
    <location>
        <begin position="422"/>
        <end position="441"/>
    </location>
</feature>
<comment type="subcellular location">
    <subcellularLocation>
        <location evidence="1">Cell membrane</location>
        <topology evidence="1">Multi-pass membrane protein</topology>
    </subcellularLocation>
</comment>
<dbReference type="CDD" id="cd17319">
    <property type="entry name" value="MFS_ExuT_GudP_like"/>
    <property type="match status" value="1"/>
</dbReference>
<keyword evidence="2" id="KW-1003">Cell membrane</keyword>
<gene>
    <name evidence="8" type="ORF">VSX56_05930</name>
</gene>
<dbReference type="PROSITE" id="PS50850">
    <property type="entry name" value="MFS"/>
    <property type="match status" value="1"/>
</dbReference>
<feature type="transmembrane region" description="Helical" evidence="6">
    <location>
        <begin position="332"/>
        <end position="349"/>
    </location>
</feature>
<protein>
    <submittedName>
        <fullName evidence="8">MFS transporter</fullName>
    </submittedName>
</protein>
<name>A0ABV1SEH8_9RHOB</name>
<feature type="transmembrane region" description="Helical" evidence="6">
    <location>
        <begin position="62"/>
        <end position="82"/>
    </location>
</feature>
<evidence type="ECO:0000256" key="2">
    <source>
        <dbReference type="ARBA" id="ARBA00022475"/>
    </source>
</evidence>
<dbReference type="InterPro" id="IPR050382">
    <property type="entry name" value="MFS_Na/Anion_cotransporter"/>
</dbReference>
<dbReference type="InterPro" id="IPR000849">
    <property type="entry name" value="Sugar_P_transporter"/>
</dbReference>
<accession>A0ABV1SEH8</accession>
<dbReference type="PANTHER" id="PTHR11662">
    <property type="entry name" value="SOLUTE CARRIER FAMILY 17"/>
    <property type="match status" value="1"/>
</dbReference>
<feature type="transmembrane region" description="Helical" evidence="6">
    <location>
        <begin position="22"/>
        <end position="42"/>
    </location>
</feature>
<comment type="caution">
    <text evidence="8">The sequence shown here is derived from an EMBL/GenBank/DDBJ whole genome shotgun (WGS) entry which is preliminary data.</text>
</comment>
<feature type="transmembrane region" description="Helical" evidence="6">
    <location>
        <begin position="355"/>
        <end position="378"/>
    </location>
</feature>
<evidence type="ECO:0000256" key="5">
    <source>
        <dbReference type="ARBA" id="ARBA00023136"/>
    </source>
</evidence>
<dbReference type="PIRSF" id="PIRSF002808">
    <property type="entry name" value="Hexose_phosphate_transp"/>
    <property type="match status" value="1"/>
</dbReference>
<feature type="transmembrane region" description="Helical" evidence="6">
    <location>
        <begin position="299"/>
        <end position="320"/>
    </location>
</feature>
<dbReference type="EMBL" id="JAYWLC010000003">
    <property type="protein sequence ID" value="MER5171313.1"/>
    <property type="molecule type" value="Genomic_DNA"/>
</dbReference>
<feature type="transmembrane region" description="Helical" evidence="6">
    <location>
        <begin position="390"/>
        <end position="410"/>
    </location>
</feature>
<keyword evidence="5 6" id="KW-0472">Membrane</keyword>
<dbReference type="InterPro" id="IPR020846">
    <property type="entry name" value="MFS_dom"/>
</dbReference>
<evidence type="ECO:0000259" key="7">
    <source>
        <dbReference type="PROSITE" id="PS50850"/>
    </source>
</evidence>
<evidence type="ECO:0000313" key="8">
    <source>
        <dbReference type="EMBL" id="MER5171313.1"/>
    </source>
</evidence>
<proteinExistence type="predicted"/>
<dbReference type="RefSeq" id="WP_350935564.1">
    <property type="nucleotide sequence ID" value="NZ_JAYWLC010000003.1"/>
</dbReference>
<dbReference type="SUPFAM" id="SSF103473">
    <property type="entry name" value="MFS general substrate transporter"/>
    <property type="match status" value="1"/>
</dbReference>
<feature type="transmembrane region" description="Helical" evidence="6">
    <location>
        <begin position="89"/>
        <end position="109"/>
    </location>
</feature>
<reference evidence="8 9" key="1">
    <citation type="submission" date="2024-01" db="EMBL/GenBank/DDBJ databases">
        <authorList>
            <person name="Deng Y."/>
            <person name="Su J."/>
        </authorList>
    </citation>
    <scope>NUCLEOTIDE SEQUENCE [LARGE SCALE GENOMIC DNA]</scope>
    <source>
        <strain evidence="8 9">CPCC 100088</strain>
    </source>
</reference>
<evidence type="ECO:0000256" key="3">
    <source>
        <dbReference type="ARBA" id="ARBA00022692"/>
    </source>
</evidence>
<sequence length="454" mass="48353">MTYSSSTEHVAVGAARPTHTRYYMLGLILFLATTAYADRSILSIAGSGIKAEFGLSPMQLGYVLSAFSWAYVIGQIPGGMLLDKFGTKMIYGVALVLWSIATFLVGLVGEVTTELSVALGLLFVLRFALGLIEAPSFPANARVAVMWFPRGERGLATSLFASASYFAVAIYSPISGWLVQSFGWPVPFFTLGVVGLLAAVVWFKFMKPPREHRGVNAAELELMEAGGAMVDIDSQRELTNRPKASARMFGLLLSNRMLWCAYIGQYCTIALSYFFITWFPIYLVQARGMNIMEAGFATMLPAIAGFIGGITGGSVSDALIRNGWSVSRGRKTPYVLGMLIGCSIVLAAFSNSNIMIVALMGLAFFGKGMAAGSGTWAVISDTAPREAVGLAGAIFNCIGNVGGIITPIVFGYTVQVTGGYTVGLYFVAAHCLVAAILFAFVMGPIKRVESGAQG</sequence>
<dbReference type="InterPro" id="IPR036259">
    <property type="entry name" value="MFS_trans_sf"/>
</dbReference>
<evidence type="ECO:0000313" key="9">
    <source>
        <dbReference type="Proteomes" id="UP001438953"/>
    </source>
</evidence>
<dbReference type="InterPro" id="IPR011701">
    <property type="entry name" value="MFS"/>
</dbReference>
<dbReference type="Gene3D" id="1.20.1250.20">
    <property type="entry name" value="MFS general substrate transporter like domains"/>
    <property type="match status" value="2"/>
</dbReference>
<dbReference type="Proteomes" id="UP001438953">
    <property type="component" value="Unassembled WGS sequence"/>
</dbReference>
<feature type="domain" description="Major facilitator superfamily (MFS) profile" evidence="7">
    <location>
        <begin position="24"/>
        <end position="447"/>
    </location>
</feature>
<keyword evidence="9" id="KW-1185">Reference proteome</keyword>